<dbReference type="InterPro" id="IPR058630">
    <property type="entry name" value="T4_Y16D"/>
</dbReference>
<gene>
    <name evidence="1" type="ORF">ACFSF0_03800</name>
</gene>
<comment type="caution">
    <text evidence="1">The sequence shown here is derived from an EMBL/GenBank/DDBJ whole genome shotgun (WGS) entry which is preliminary data.</text>
</comment>
<accession>A0ABW4KNX8</accession>
<reference evidence="2" key="1">
    <citation type="journal article" date="2019" name="Int. J. Syst. Evol. Microbiol.">
        <title>The Global Catalogue of Microorganisms (GCM) 10K type strain sequencing project: providing services to taxonomists for standard genome sequencing and annotation.</title>
        <authorList>
            <consortium name="The Broad Institute Genomics Platform"/>
            <consortium name="The Broad Institute Genome Sequencing Center for Infectious Disease"/>
            <person name="Wu L."/>
            <person name="Ma J."/>
        </authorList>
    </citation>
    <scope>NUCLEOTIDE SEQUENCE [LARGE SCALE GENOMIC DNA]</scope>
    <source>
        <strain evidence="2">LMG 29247</strain>
    </source>
</reference>
<dbReference type="RefSeq" id="WP_147913395.1">
    <property type="nucleotide sequence ID" value="NZ_JBHUEJ010000008.1"/>
</dbReference>
<evidence type="ECO:0000313" key="1">
    <source>
        <dbReference type="EMBL" id="MFD1709715.1"/>
    </source>
</evidence>
<keyword evidence="2" id="KW-1185">Reference proteome</keyword>
<dbReference type="Proteomes" id="UP001597304">
    <property type="component" value="Unassembled WGS sequence"/>
</dbReference>
<organism evidence="1 2">
    <name type="scientific">Ottowia flava</name>
    <dbReference type="NCBI Taxonomy" id="2675430"/>
    <lineage>
        <taxon>Bacteria</taxon>
        <taxon>Pseudomonadati</taxon>
        <taxon>Pseudomonadota</taxon>
        <taxon>Betaproteobacteria</taxon>
        <taxon>Burkholderiales</taxon>
        <taxon>Comamonadaceae</taxon>
        <taxon>Ottowia</taxon>
    </lineage>
</organism>
<dbReference type="EMBL" id="JBHUEJ010000008">
    <property type="protein sequence ID" value="MFD1709715.1"/>
    <property type="molecule type" value="Genomic_DNA"/>
</dbReference>
<evidence type="ECO:0000313" key="2">
    <source>
        <dbReference type="Proteomes" id="UP001597304"/>
    </source>
</evidence>
<protein>
    <submittedName>
        <fullName evidence="1">Uncharacterized protein</fullName>
    </submittedName>
</protein>
<dbReference type="Pfam" id="PF26092">
    <property type="entry name" value="T4_Y16D"/>
    <property type="match status" value="1"/>
</dbReference>
<sequence length="94" mass="10489">MTTDTETQQITHVAISYAGRIWSLPAPNRHHDVIRFIAKETGSGLYGPHSEGFLTENGTYLDRLSARWLAESTGQFKRAAGGTQSPHLFSEDLW</sequence>
<proteinExistence type="predicted"/>
<name>A0ABW4KNX8_9BURK</name>